<dbReference type="PANTHER" id="PTHR31373">
    <property type="entry name" value="OS06G0652100 PROTEIN"/>
    <property type="match status" value="1"/>
</dbReference>
<reference evidence="2 3" key="1">
    <citation type="submission" date="2016-09" db="EMBL/GenBank/DDBJ databases">
        <title>The draft genome of Dichanthelium oligosanthes: A C3 panicoid grass species.</title>
        <authorList>
            <person name="Studer A.J."/>
            <person name="Schnable J.C."/>
            <person name="Brutnell T.P."/>
        </authorList>
    </citation>
    <scope>NUCLEOTIDE SEQUENCE [LARGE SCALE GENOMIC DNA]</scope>
    <source>
        <strain evidence="3">cv. Kellogg 1175</strain>
        <tissue evidence="2">Leaf</tissue>
    </source>
</reference>
<dbReference type="OrthoDB" id="684632at2759"/>
<dbReference type="Proteomes" id="UP000095767">
    <property type="component" value="Unassembled WGS sequence"/>
</dbReference>
<evidence type="ECO:0000259" key="1">
    <source>
        <dbReference type="Pfam" id="PF25043"/>
    </source>
</evidence>
<evidence type="ECO:0000313" key="2">
    <source>
        <dbReference type="EMBL" id="OEL13529.1"/>
    </source>
</evidence>
<feature type="domain" description="DUF7788" evidence="1">
    <location>
        <begin position="3"/>
        <end position="42"/>
    </location>
</feature>
<dbReference type="AlphaFoldDB" id="A0A1E5UKY3"/>
<dbReference type="Pfam" id="PF25043">
    <property type="entry name" value="DUF7788"/>
    <property type="match status" value="2"/>
</dbReference>
<name>A0A1E5UKY3_9POAL</name>
<accession>A0A1E5UKY3</accession>
<protein>
    <recommendedName>
        <fullName evidence="1">DUF7788 domain-containing protein</fullName>
    </recommendedName>
</protein>
<organism evidence="2 3">
    <name type="scientific">Dichanthelium oligosanthes</name>
    <dbReference type="NCBI Taxonomy" id="888268"/>
    <lineage>
        <taxon>Eukaryota</taxon>
        <taxon>Viridiplantae</taxon>
        <taxon>Streptophyta</taxon>
        <taxon>Embryophyta</taxon>
        <taxon>Tracheophyta</taxon>
        <taxon>Spermatophyta</taxon>
        <taxon>Magnoliopsida</taxon>
        <taxon>Liliopsida</taxon>
        <taxon>Poales</taxon>
        <taxon>Poaceae</taxon>
        <taxon>PACMAD clade</taxon>
        <taxon>Panicoideae</taxon>
        <taxon>Panicodae</taxon>
        <taxon>Paniceae</taxon>
        <taxon>Dichantheliinae</taxon>
        <taxon>Dichanthelium</taxon>
    </lineage>
</organism>
<dbReference type="InterPro" id="IPR056690">
    <property type="entry name" value="DUF7788"/>
</dbReference>
<dbReference type="PANTHER" id="PTHR31373:SF27">
    <property type="entry name" value="TROVE DOMAIN-CONTAINING PROTEIN"/>
    <property type="match status" value="1"/>
</dbReference>
<gene>
    <name evidence="2" type="ORF">BAE44_0025457</name>
</gene>
<evidence type="ECO:0000313" key="3">
    <source>
        <dbReference type="Proteomes" id="UP000095767"/>
    </source>
</evidence>
<feature type="domain" description="DUF7788" evidence="1">
    <location>
        <begin position="53"/>
        <end position="119"/>
    </location>
</feature>
<dbReference type="EMBL" id="LWDX02073082">
    <property type="protein sequence ID" value="OEL13529.1"/>
    <property type="molecule type" value="Genomic_DNA"/>
</dbReference>
<comment type="caution">
    <text evidence="2">The sequence shown here is derived from an EMBL/GenBank/DDBJ whole genome shotgun (WGS) entry which is preliminary data.</text>
</comment>
<keyword evidence="3" id="KW-1185">Reference proteome</keyword>
<sequence>MSGTSMEVCVALGLLISELSEKQWAGRIITSSQRPQIHKRHGARPGVGEPLGEDYQVIYRKFRAAGYGDVVPQIVFWNLRDLQSTLVTSAQPGVAMVSGFSKNLVKLFLENDAVVSPEAVMVAAILSAEYKKLAVFD</sequence>
<proteinExistence type="predicted"/>
<dbReference type="InterPro" id="IPR011205">
    <property type="entry name" value="UCP015417_vWA"/>
</dbReference>
<dbReference type="PIRSF" id="PIRSF015417">
    <property type="entry name" value="T31B5_30_vWA"/>
    <property type="match status" value="1"/>
</dbReference>